<feature type="region of interest" description="Disordered" evidence="1">
    <location>
        <begin position="1"/>
        <end position="112"/>
    </location>
</feature>
<dbReference type="AlphaFoldDB" id="A0A2N5TXW7"/>
<comment type="caution">
    <text evidence="3">The sequence shown here is derived from an EMBL/GenBank/DDBJ whole genome shotgun (WGS) entry which is preliminary data.</text>
</comment>
<name>A0A2N5TXW7_9BASI</name>
<feature type="compositionally biased region" description="Basic and acidic residues" evidence="1">
    <location>
        <begin position="1"/>
        <end position="10"/>
    </location>
</feature>
<reference evidence="3 4" key="1">
    <citation type="submission" date="2017-11" db="EMBL/GenBank/DDBJ databases">
        <title>De novo assembly and phasing of dikaryotic genomes from two isolates of Puccinia coronata f. sp. avenae, the causal agent of oat crown rust.</title>
        <authorList>
            <person name="Miller M.E."/>
            <person name="Zhang Y."/>
            <person name="Omidvar V."/>
            <person name="Sperschneider J."/>
            <person name="Schwessinger B."/>
            <person name="Raley C."/>
            <person name="Palmer J.M."/>
            <person name="Garnica D."/>
            <person name="Upadhyaya N."/>
            <person name="Rathjen J."/>
            <person name="Taylor J.M."/>
            <person name="Park R.F."/>
            <person name="Dodds P.N."/>
            <person name="Hirsch C.D."/>
            <person name="Kianian S.F."/>
            <person name="Figueroa M."/>
        </authorList>
    </citation>
    <scope>NUCLEOTIDE SEQUENCE [LARGE SCALE GENOMIC DNA]</scope>
    <source>
        <strain evidence="3">12SD80</strain>
    </source>
</reference>
<dbReference type="Proteomes" id="UP000235392">
    <property type="component" value="Unassembled WGS sequence"/>
</dbReference>
<proteinExistence type="predicted"/>
<feature type="compositionally biased region" description="Polar residues" evidence="1">
    <location>
        <begin position="86"/>
        <end position="100"/>
    </location>
</feature>
<sequence length="132" mass="14431">MEHDPGEGSRMEMAGEGAPTSKDQSSLPDEKVKGYMCEYHLAHPESDSDESCQASKMEKNQDKKSELQPGPIAEVRGQKDPGQDEVISTISSEKAIQQVPTGDKGHGSTIQRKMKNTWSSMLKGLNNLRCAP</sequence>
<evidence type="ECO:0000313" key="4">
    <source>
        <dbReference type="Proteomes" id="UP000235392"/>
    </source>
</evidence>
<evidence type="ECO:0000313" key="2">
    <source>
        <dbReference type="EMBL" id="PLW06679.1"/>
    </source>
</evidence>
<protein>
    <submittedName>
        <fullName evidence="3">Uncharacterized protein</fullName>
    </submittedName>
</protein>
<dbReference type="EMBL" id="PGCI01001197">
    <property type="protein sequence ID" value="PLW06679.1"/>
    <property type="molecule type" value="Genomic_DNA"/>
</dbReference>
<evidence type="ECO:0000313" key="3">
    <source>
        <dbReference type="EMBL" id="PLW30312.1"/>
    </source>
</evidence>
<organism evidence="3 4">
    <name type="scientific">Puccinia coronata f. sp. avenae</name>
    <dbReference type="NCBI Taxonomy" id="200324"/>
    <lineage>
        <taxon>Eukaryota</taxon>
        <taxon>Fungi</taxon>
        <taxon>Dikarya</taxon>
        <taxon>Basidiomycota</taxon>
        <taxon>Pucciniomycotina</taxon>
        <taxon>Pucciniomycetes</taxon>
        <taxon>Pucciniales</taxon>
        <taxon>Pucciniaceae</taxon>
        <taxon>Puccinia</taxon>
    </lineage>
</organism>
<evidence type="ECO:0000256" key="1">
    <source>
        <dbReference type="SAM" id="MobiDB-lite"/>
    </source>
</evidence>
<feature type="compositionally biased region" description="Basic and acidic residues" evidence="1">
    <location>
        <begin position="56"/>
        <end position="66"/>
    </location>
</feature>
<gene>
    <name evidence="3" type="ORF">PCASD_17746</name>
    <name evidence="2" type="ORF">PCASD_25898</name>
</gene>
<dbReference type="EMBL" id="PGCI01000302">
    <property type="protein sequence ID" value="PLW30312.1"/>
    <property type="molecule type" value="Genomic_DNA"/>
</dbReference>
<accession>A0A2N5TXW7</accession>